<dbReference type="EMBL" id="RAQU01000019">
    <property type="protein sequence ID" value="RKK05287.1"/>
    <property type="molecule type" value="Genomic_DNA"/>
</dbReference>
<keyword evidence="4" id="KW-1185">Reference proteome</keyword>
<dbReference type="AlphaFoldDB" id="A0A3A9JD78"/>
<protein>
    <submittedName>
        <fullName evidence="2">Helix-turn-helix transcriptional regulator</fullName>
    </submittedName>
</protein>
<dbReference type="EMBL" id="RFLX01000003">
    <property type="protein sequence ID" value="RMI26084.1"/>
    <property type="molecule type" value="Genomic_DNA"/>
</dbReference>
<dbReference type="Proteomes" id="UP000278036">
    <property type="component" value="Unassembled WGS sequence"/>
</dbReference>
<evidence type="ECO:0000313" key="4">
    <source>
        <dbReference type="Proteomes" id="UP000274097"/>
    </source>
</evidence>
<dbReference type="InParanoid" id="A0A3A9JD78"/>
<evidence type="ECO:0000313" key="3">
    <source>
        <dbReference type="EMBL" id="RMI26084.1"/>
    </source>
</evidence>
<name>A0A3A9JD78_9PROT</name>
<sequence length="366" mass="39726">MATGGSFGGPDWQAVLDRIAGFSRSQSGALHVTSPAGEATILGAYGCDSSMAEAYTAHFHQLDAFRQPFRSFQPGELMLSHEYLMDAELKASEFYNDFLRPKVGDAFYNAGAYWALPGKRWLFLGIARTRRAGPVSRRGTDQLRQVLPHLPRALQLAERTGANQAVRDLGLDALDLLPSGVMVLEADRRVAFANRTAERLMRQAGITLSPGGQLRLRATEEDNLLAQLVWQATRQEGGTPPLPGTMLCACDAAGRLQRTLLVAPFQPRQHHRGEGSRPLALVLMTDPPGQPADLAGRLAQLFGLSPSEAEVAVALAAGLSPEDIARERAVQTNTIRGQIKSAMFKTGTRRQGELIRLLLSLPRLAS</sequence>
<proteinExistence type="predicted"/>
<dbReference type="SUPFAM" id="SSF46894">
    <property type="entry name" value="C-terminal effector domain of the bipartite response regulators"/>
    <property type="match status" value="1"/>
</dbReference>
<organism evidence="2 5">
    <name type="scientific">Teichococcus wenyumeiae</name>
    <dbReference type="NCBI Taxonomy" id="2478470"/>
    <lineage>
        <taxon>Bacteria</taxon>
        <taxon>Pseudomonadati</taxon>
        <taxon>Pseudomonadota</taxon>
        <taxon>Alphaproteobacteria</taxon>
        <taxon>Acetobacterales</taxon>
        <taxon>Roseomonadaceae</taxon>
        <taxon>Roseomonas</taxon>
    </lineage>
</organism>
<dbReference type="InterPro" id="IPR036388">
    <property type="entry name" value="WH-like_DNA-bd_sf"/>
</dbReference>
<dbReference type="SMART" id="SM00421">
    <property type="entry name" value="HTH_LUXR"/>
    <property type="match status" value="1"/>
</dbReference>
<feature type="domain" description="HTH luxR-type" evidence="1">
    <location>
        <begin position="301"/>
        <end position="358"/>
    </location>
</feature>
<evidence type="ECO:0000313" key="2">
    <source>
        <dbReference type="EMBL" id="RKK05287.1"/>
    </source>
</evidence>
<dbReference type="InterPro" id="IPR016032">
    <property type="entry name" value="Sig_transdc_resp-reg_C-effctor"/>
</dbReference>
<dbReference type="GO" id="GO:0003677">
    <property type="term" value="F:DNA binding"/>
    <property type="evidence" value="ECO:0007669"/>
    <property type="project" value="InterPro"/>
</dbReference>
<reference evidence="2 5" key="1">
    <citation type="submission" date="2018-09" db="EMBL/GenBank/DDBJ databases">
        <title>Roseomonas sp. nov., isolated from feces of Tibetan antelopes in the Qinghai-Tibet plateau, China.</title>
        <authorList>
            <person name="Tian Z."/>
        </authorList>
    </citation>
    <scope>NUCLEOTIDE SEQUENCE [LARGE SCALE GENOMIC DNA]</scope>
    <source>
        <strain evidence="3 4">Z23</strain>
        <strain evidence="2 5">Z24</strain>
    </source>
</reference>
<dbReference type="GO" id="GO:0006355">
    <property type="term" value="P:regulation of DNA-templated transcription"/>
    <property type="evidence" value="ECO:0007669"/>
    <property type="project" value="InterPro"/>
</dbReference>
<dbReference type="Proteomes" id="UP000274097">
    <property type="component" value="Unassembled WGS sequence"/>
</dbReference>
<dbReference type="InterPro" id="IPR000792">
    <property type="entry name" value="Tscrpt_reg_LuxR_C"/>
</dbReference>
<evidence type="ECO:0000313" key="5">
    <source>
        <dbReference type="Proteomes" id="UP000278036"/>
    </source>
</evidence>
<evidence type="ECO:0000259" key="1">
    <source>
        <dbReference type="SMART" id="SM00421"/>
    </source>
</evidence>
<comment type="caution">
    <text evidence="2">The sequence shown here is derived from an EMBL/GenBank/DDBJ whole genome shotgun (WGS) entry which is preliminary data.</text>
</comment>
<accession>A0A3A9JD78</accession>
<dbReference type="Gene3D" id="1.10.10.10">
    <property type="entry name" value="Winged helix-like DNA-binding domain superfamily/Winged helix DNA-binding domain"/>
    <property type="match status" value="1"/>
</dbReference>
<gene>
    <name evidence="2" type="ORF">D6Z83_05010</name>
    <name evidence="3" type="ORF">EBE87_06810</name>
</gene>